<evidence type="ECO:0000313" key="1">
    <source>
        <dbReference type="EMBL" id="MDF2256718.1"/>
    </source>
</evidence>
<proteinExistence type="predicted"/>
<dbReference type="EMBL" id="JARHTQ010000007">
    <property type="protein sequence ID" value="MDF2256718.1"/>
    <property type="molecule type" value="Genomic_DNA"/>
</dbReference>
<evidence type="ECO:0000313" key="2">
    <source>
        <dbReference type="Proteomes" id="UP001220022"/>
    </source>
</evidence>
<organism evidence="1 2">
    <name type="scientific">Streptantibioticus ferralitis</name>
    <dbReference type="NCBI Taxonomy" id="236510"/>
    <lineage>
        <taxon>Bacteria</taxon>
        <taxon>Bacillati</taxon>
        <taxon>Actinomycetota</taxon>
        <taxon>Actinomycetes</taxon>
        <taxon>Kitasatosporales</taxon>
        <taxon>Streptomycetaceae</taxon>
        <taxon>Streptantibioticus</taxon>
    </lineage>
</organism>
<name>A0ABT5YYP2_9ACTN</name>
<keyword evidence="2" id="KW-1185">Reference proteome</keyword>
<sequence length="86" mass="9277">MTPLATTVKCMGRTYGTAATDGTIAISDLTDITHPVPLGTARANDTGTWEVHTTRGVHVTRTPDLLQAVAVLRQANWPPRDEPRGR</sequence>
<comment type="caution">
    <text evidence="1">The sequence shown here is derived from an EMBL/GenBank/DDBJ whole genome shotgun (WGS) entry which is preliminary data.</text>
</comment>
<accession>A0ABT5YYP2</accession>
<protein>
    <submittedName>
        <fullName evidence="1">Uncharacterized protein</fullName>
    </submittedName>
</protein>
<reference evidence="1 2" key="1">
    <citation type="submission" date="2023-03" db="EMBL/GenBank/DDBJ databases">
        <title>Draft genome sequence of type strain Streptomyces ferralitis JCM 14344.</title>
        <authorList>
            <person name="Klaysubun C."/>
            <person name="Duangmal K."/>
        </authorList>
    </citation>
    <scope>NUCLEOTIDE SEQUENCE [LARGE SCALE GENOMIC DNA]</scope>
    <source>
        <strain evidence="1 2">JCM 14344</strain>
    </source>
</reference>
<dbReference type="Proteomes" id="UP001220022">
    <property type="component" value="Unassembled WGS sequence"/>
</dbReference>
<dbReference type="RefSeq" id="WP_275813422.1">
    <property type="nucleotide sequence ID" value="NZ_BAAANM010000001.1"/>
</dbReference>
<gene>
    <name evidence="1" type="ORF">P2L57_13580</name>
</gene>